<evidence type="ECO:0000259" key="16">
    <source>
        <dbReference type="Pfam" id="PF13439"/>
    </source>
</evidence>
<evidence type="ECO:0000313" key="17">
    <source>
        <dbReference type="EMBL" id="XCG62225.1"/>
    </source>
</evidence>
<comment type="pathway">
    <text evidence="9">Phospholipid metabolism; phosphatidylinositol metabolism.</text>
</comment>
<protein>
    <recommendedName>
        <fullName evidence="10">phosphatidyl-myo-inositol dimannoside synthase</fullName>
        <ecNumber evidence="10">2.4.1.346</ecNumber>
    </recommendedName>
    <alternativeName>
        <fullName evidence="11">Alpha-D-mannose-alpha-(1-6)-phosphatidylmyo-inositol-mannosyltransferase</fullName>
    </alternativeName>
    <alternativeName>
        <fullName evidence="14">Alpha-mannosyltransferase</fullName>
    </alternativeName>
    <alternativeName>
        <fullName evidence="13">Guanosine diphosphomannose-phosphatidyl-inositol alpha-mannosyltransferase</fullName>
    </alternativeName>
    <alternativeName>
        <fullName evidence="12">Phosphatidylinositol alpha-mannosyltransferase</fullName>
    </alternativeName>
</protein>
<dbReference type="EMBL" id="CP159218">
    <property type="protein sequence ID" value="XCG62225.1"/>
    <property type="molecule type" value="Genomic_DNA"/>
</dbReference>
<keyword evidence="3" id="KW-0444">Lipid biosynthesis</keyword>
<accession>A0AAU8DL40</accession>
<evidence type="ECO:0000256" key="13">
    <source>
        <dbReference type="ARBA" id="ARBA00077842"/>
    </source>
</evidence>
<evidence type="ECO:0000256" key="9">
    <source>
        <dbReference type="ARBA" id="ARBA00060651"/>
    </source>
</evidence>
<evidence type="ECO:0000256" key="3">
    <source>
        <dbReference type="ARBA" id="ARBA00022516"/>
    </source>
</evidence>
<dbReference type="EC" id="2.4.1.346" evidence="10"/>
<name>A0AAU8DL40_9ACTN</name>
<evidence type="ECO:0000256" key="14">
    <source>
        <dbReference type="ARBA" id="ARBA00079381"/>
    </source>
</evidence>
<dbReference type="SUPFAM" id="SSF53756">
    <property type="entry name" value="UDP-Glycosyltransferase/glycogen phosphorylase"/>
    <property type="match status" value="1"/>
</dbReference>
<dbReference type="Pfam" id="PF13439">
    <property type="entry name" value="Glyco_transf_4"/>
    <property type="match status" value="1"/>
</dbReference>
<feature type="domain" description="Glycosyl transferase family 1" evidence="15">
    <location>
        <begin position="181"/>
        <end position="349"/>
    </location>
</feature>
<reference evidence="17" key="1">
    <citation type="submission" date="2024-05" db="EMBL/GenBank/DDBJ databases">
        <authorList>
            <person name="Cai S.Y."/>
            <person name="Jin L.M."/>
            <person name="Li H.R."/>
        </authorList>
    </citation>
    <scope>NUCLEOTIDE SEQUENCE</scope>
    <source>
        <strain evidence="17">A5-74</strain>
    </source>
</reference>
<evidence type="ECO:0000256" key="4">
    <source>
        <dbReference type="ARBA" id="ARBA00022676"/>
    </source>
</evidence>
<comment type="pathway">
    <text evidence="1">Lipid metabolism.</text>
</comment>
<dbReference type="AlphaFoldDB" id="A0AAU8DL40"/>
<gene>
    <name evidence="17" type="ORF">ABLG96_13195</name>
</gene>
<dbReference type="FunFam" id="3.40.50.2000:FF:000115">
    <property type="entry name" value="Alpha-(1-6)-phosphatidylinositol monomannoside mannosyltransferase"/>
    <property type="match status" value="1"/>
</dbReference>
<dbReference type="PANTHER" id="PTHR45947:SF3">
    <property type="entry name" value="SULFOQUINOVOSYL TRANSFERASE SQD2"/>
    <property type="match status" value="1"/>
</dbReference>
<evidence type="ECO:0000256" key="7">
    <source>
        <dbReference type="ARBA" id="ARBA00051960"/>
    </source>
</evidence>
<dbReference type="FunFam" id="3.40.50.2000:FF:000069">
    <property type="entry name" value="Alpha-(1-6)-phosphatidylinositol monomannoside mannosyltransferase"/>
    <property type="match status" value="1"/>
</dbReference>
<comment type="similarity">
    <text evidence="2">Belongs to the glycosyltransferase group 1 family. Glycosyltransferase 4 subfamily.</text>
</comment>
<evidence type="ECO:0000256" key="6">
    <source>
        <dbReference type="ARBA" id="ARBA00023098"/>
    </source>
</evidence>
<comment type="catalytic activity">
    <reaction evidence="8">
        <text>a 1,2-diacyl-sn-glycero-3-phospho-[alpha-D-mannopyranosyl-(1&lt;-&gt;6)-D-myo-inositol] + GDP-alpha-D-mannose = a 2,6-O-bis(alpha-D-mannopyranosyl)-1-phosphatidyl-1D-myo-inositol + GDP + H(+)</text>
        <dbReference type="Rhea" id="RHEA:52440"/>
        <dbReference type="ChEBI" id="CHEBI:15378"/>
        <dbReference type="ChEBI" id="CHEBI:57527"/>
        <dbReference type="ChEBI" id="CHEBI:58189"/>
        <dbReference type="ChEBI" id="CHEBI:87673"/>
        <dbReference type="ChEBI" id="CHEBI:136624"/>
        <dbReference type="EC" id="2.4.1.346"/>
    </reaction>
</comment>
<dbReference type="CDD" id="cd03801">
    <property type="entry name" value="GT4_PimA-like"/>
    <property type="match status" value="1"/>
</dbReference>
<evidence type="ECO:0000256" key="5">
    <source>
        <dbReference type="ARBA" id="ARBA00022679"/>
    </source>
</evidence>
<evidence type="ECO:0000256" key="12">
    <source>
        <dbReference type="ARBA" id="ARBA00076875"/>
    </source>
</evidence>
<dbReference type="RefSeq" id="WP_353647840.1">
    <property type="nucleotide sequence ID" value="NZ_CP159218.1"/>
</dbReference>
<evidence type="ECO:0000256" key="2">
    <source>
        <dbReference type="ARBA" id="ARBA00009481"/>
    </source>
</evidence>
<keyword evidence="4 17" id="KW-0328">Glycosyltransferase</keyword>
<dbReference type="Pfam" id="PF00534">
    <property type="entry name" value="Glycos_transf_1"/>
    <property type="match status" value="1"/>
</dbReference>
<evidence type="ECO:0000259" key="15">
    <source>
        <dbReference type="Pfam" id="PF00534"/>
    </source>
</evidence>
<dbReference type="GO" id="GO:0043750">
    <property type="term" value="F:phosphatidylinositol alpha-mannosyltransferase activity"/>
    <property type="evidence" value="ECO:0007669"/>
    <property type="project" value="UniProtKB-ARBA"/>
</dbReference>
<dbReference type="InterPro" id="IPR028098">
    <property type="entry name" value="Glyco_trans_4-like_N"/>
</dbReference>
<dbReference type="PANTHER" id="PTHR45947">
    <property type="entry name" value="SULFOQUINOVOSYL TRANSFERASE SQD2"/>
    <property type="match status" value="1"/>
</dbReference>
<comment type="catalytic activity">
    <reaction evidence="7">
        <text>a 1,2-diacyl-sn-glycero-3-phospho-[alpha-D-6-acyl-mannopyranosyl-(1&lt;-&gt;6)-D-myo-inositol] + GDP-alpha-D-mannose = a 2-O-(alpha-D-mannosyl)-6-O-(6-O-acyl-alpha-D-mannosyl)-1-phosphatidyl-1D-myo-inositol + GDP + H(+)</text>
        <dbReference type="Rhea" id="RHEA:52444"/>
        <dbReference type="ChEBI" id="CHEBI:15378"/>
        <dbReference type="ChEBI" id="CHEBI:57527"/>
        <dbReference type="ChEBI" id="CHEBI:58189"/>
        <dbReference type="ChEBI" id="CHEBI:88053"/>
        <dbReference type="ChEBI" id="CHEBI:136625"/>
        <dbReference type="EC" id="2.4.1.346"/>
    </reaction>
</comment>
<evidence type="ECO:0000256" key="8">
    <source>
        <dbReference type="ARBA" id="ARBA00052876"/>
    </source>
</evidence>
<evidence type="ECO:0000256" key="10">
    <source>
        <dbReference type="ARBA" id="ARBA00066957"/>
    </source>
</evidence>
<evidence type="ECO:0000256" key="1">
    <source>
        <dbReference type="ARBA" id="ARBA00005189"/>
    </source>
</evidence>
<dbReference type="GO" id="GO:0009247">
    <property type="term" value="P:glycolipid biosynthetic process"/>
    <property type="evidence" value="ECO:0007669"/>
    <property type="project" value="UniProtKB-ARBA"/>
</dbReference>
<dbReference type="GO" id="GO:0033164">
    <property type="term" value="F:initiation-specific glycolipid 1,6-alpha-mannosyltransferase activity"/>
    <property type="evidence" value="ECO:0007669"/>
    <property type="project" value="UniProtKB-ARBA"/>
</dbReference>
<dbReference type="Gene3D" id="3.40.50.2000">
    <property type="entry name" value="Glycogen Phosphorylase B"/>
    <property type="match status" value="2"/>
</dbReference>
<keyword evidence="6" id="KW-0443">Lipid metabolism</keyword>
<dbReference type="InterPro" id="IPR050194">
    <property type="entry name" value="Glycosyltransferase_grp1"/>
</dbReference>
<dbReference type="InterPro" id="IPR001296">
    <property type="entry name" value="Glyco_trans_1"/>
</dbReference>
<proteinExistence type="inferred from homology"/>
<sequence length="372" mass="40207">MRRTLLLTNDFPPRSGGIQSYVHALARRLPADDLVVYAPAWQGAEDFDAAQPFPVVRHPTSLMLPVPQVARTAARLIREHRLSAVWFGATAPLALLAPALRRAGAERIVSSTHGHEVGWSMLPGSRQALRRIGSRVDVLTYISTYARNRIAGAFGPQAALERVAPGVDTERFRPDRAAGERIRERWGLAGRPVLVCLSRLVPRKGQDVLIEALPRIRAEVPDTALLIVGSGPDEQRLRILVERGGLGDAVVFTGAVEEHELPAHYLAGDAFAMPCRTRGNGLDVEGLGIVFLEASASGLPVVAGDSGGAPETVKPEQTGLVVDGRDVGAVAQACIRALVDPKTRSWGAQGRSWVRDDWDWQRSADRLAELIG</sequence>
<feature type="domain" description="Glycosyltransferase subfamily 4-like N-terminal" evidence="16">
    <location>
        <begin position="16"/>
        <end position="171"/>
    </location>
</feature>
<evidence type="ECO:0000256" key="11">
    <source>
        <dbReference type="ARBA" id="ARBA00075163"/>
    </source>
</evidence>
<organism evidence="17">
    <name type="scientific">Nakamurella sp. A5-74</name>
    <dbReference type="NCBI Taxonomy" id="3158264"/>
    <lineage>
        <taxon>Bacteria</taxon>
        <taxon>Bacillati</taxon>
        <taxon>Actinomycetota</taxon>
        <taxon>Actinomycetes</taxon>
        <taxon>Nakamurellales</taxon>
        <taxon>Nakamurellaceae</taxon>
        <taxon>Nakamurella</taxon>
    </lineage>
</organism>
<dbReference type="GO" id="GO:0016020">
    <property type="term" value="C:membrane"/>
    <property type="evidence" value="ECO:0007669"/>
    <property type="project" value="GOC"/>
</dbReference>
<keyword evidence="5 17" id="KW-0808">Transferase</keyword>